<dbReference type="EMBL" id="CP011924">
    <property type="protein sequence ID" value="ATD06238.1"/>
    <property type="molecule type" value="Genomic_DNA"/>
</dbReference>
<dbReference type="InterPro" id="IPR016181">
    <property type="entry name" value="Acyl_CoA_acyltransferase"/>
</dbReference>
<organism evidence="5 7">
    <name type="scientific">Pseudoalteromonas piscicida</name>
    <dbReference type="NCBI Taxonomy" id="43662"/>
    <lineage>
        <taxon>Bacteria</taxon>
        <taxon>Pseudomonadati</taxon>
        <taxon>Pseudomonadota</taxon>
        <taxon>Gammaproteobacteria</taxon>
        <taxon>Alteromonadales</taxon>
        <taxon>Pseudoalteromonadaceae</taxon>
        <taxon>Pseudoalteromonas</taxon>
    </lineage>
</organism>
<keyword evidence="6" id="KW-1185">Reference proteome</keyword>
<keyword evidence="1" id="KW-0808">Transferase</keyword>
<dbReference type="InterPro" id="IPR000182">
    <property type="entry name" value="GNAT_dom"/>
</dbReference>
<dbReference type="SUPFAM" id="SSF55729">
    <property type="entry name" value="Acyl-CoA N-acyltransferases (Nat)"/>
    <property type="match status" value="1"/>
</dbReference>
<dbReference type="Proteomes" id="UP000305423">
    <property type="component" value="Unassembled WGS sequence"/>
</dbReference>
<reference evidence="7" key="3">
    <citation type="submission" date="2019-06" db="EMBL/GenBank/DDBJ databases">
        <title>Co-occurence of chitin degradation, pigmentation and bioactivity in marine Pseudoalteromonas.</title>
        <authorList>
            <person name="Sonnenschein E.C."/>
            <person name="Bech P.K."/>
        </authorList>
    </citation>
    <scope>NUCLEOTIDE SEQUENCE [LARGE SCALE GENOMIC DNA]</scope>
    <source>
        <strain evidence="7">S1607</strain>
    </source>
</reference>
<evidence type="ECO:0000259" key="3">
    <source>
        <dbReference type="PROSITE" id="PS51186"/>
    </source>
</evidence>
<accession>A0AAQ2ESF2</accession>
<proteinExistence type="predicted"/>
<reference evidence="5 7" key="2">
    <citation type="submission" date="2017-12" db="EMBL/GenBank/DDBJ databases">
        <authorList>
            <person name="Paulsen S."/>
            <person name="Gram L.K."/>
        </authorList>
    </citation>
    <scope>NUCLEOTIDE SEQUENCE [LARGE SCALE GENOMIC DNA]</scope>
    <source>
        <strain evidence="5 7">S1607</strain>
    </source>
</reference>
<dbReference type="GO" id="GO:0005737">
    <property type="term" value="C:cytoplasm"/>
    <property type="evidence" value="ECO:0007669"/>
    <property type="project" value="TreeGrafter"/>
</dbReference>
<dbReference type="CDD" id="cd04301">
    <property type="entry name" value="NAT_SF"/>
    <property type="match status" value="1"/>
</dbReference>
<dbReference type="Proteomes" id="UP000016521">
    <property type="component" value="Chromosome I"/>
</dbReference>
<dbReference type="PROSITE" id="PS51186">
    <property type="entry name" value="GNAT"/>
    <property type="match status" value="1"/>
</dbReference>
<evidence type="ECO:0000313" key="4">
    <source>
        <dbReference type="EMBL" id="ATD06238.1"/>
    </source>
</evidence>
<dbReference type="RefSeq" id="WP_010371592.1">
    <property type="nucleotide sequence ID" value="NZ_CP011924.1"/>
</dbReference>
<dbReference type="PANTHER" id="PTHR43626">
    <property type="entry name" value="ACYL-COA N-ACYLTRANSFERASE"/>
    <property type="match status" value="1"/>
</dbReference>
<feature type="domain" description="N-acetyltransferase" evidence="3">
    <location>
        <begin position="1"/>
        <end position="135"/>
    </location>
</feature>
<dbReference type="AlphaFoldDB" id="A0AAQ2ESF2"/>
<sequence>MTFKIEEKVPCPEEYCDLRIAAGLSAKSLEAATRGLPNSLYGIAIRHNKQLVAMGRVVGDGGCNFEVVDVAVNPLYQGQGLGRTVMEYIDGYLAANVLPGSYVSMIADEPAFYEKLGYRLVSPASQGMTKKFTVDPIKSTNI</sequence>
<gene>
    <name evidence="5" type="ORF">CWB74_17265</name>
    <name evidence="4" type="ORF">PPIS_a1054</name>
</gene>
<dbReference type="GO" id="GO:0008080">
    <property type="term" value="F:N-acetyltransferase activity"/>
    <property type="evidence" value="ECO:0007669"/>
    <property type="project" value="InterPro"/>
</dbReference>
<evidence type="ECO:0000256" key="1">
    <source>
        <dbReference type="ARBA" id="ARBA00022679"/>
    </source>
</evidence>
<dbReference type="Gene3D" id="3.40.630.30">
    <property type="match status" value="1"/>
</dbReference>
<dbReference type="PANTHER" id="PTHR43626:SF4">
    <property type="entry name" value="GCN5-RELATED N-ACETYLTRANSFERASE 2, CHLOROPLASTIC"/>
    <property type="match status" value="1"/>
</dbReference>
<reference evidence="5" key="4">
    <citation type="submission" date="2019-09" db="EMBL/GenBank/DDBJ databases">
        <title>Co-occurence of chitin degradation, pigmentation and bioactivity in marine Pseudoalteromonas.</title>
        <authorList>
            <person name="Sonnenschein E.C."/>
            <person name="Bech P.K."/>
        </authorList>
    </citation>
    <scope>NUCLEOTIDE SEQUENCE</scope>
    <source>
        <strain evidence="5">S1607</strain>
    </source>
</reference>
<dbReference type="EMBL" id="PNEL01000047">
    <property type="protein sequence ID" value="TMN74861.1"/>
    <property type="molecule type" value="Genomic_DNA"/>
</dbReference>
<evidence type="ECO:0000256" key="2">
    <source>
        <dbReference type="ARBA" id="ARBA00023315"/>
    </source>
</evidence>
<evidence type="ECO:0000313" key="5">
    <source>
        <dbReference type="EMBL" id="TMN74861.1"/>
    </source>
</evidence>
<keyword evidence="2" id="KW-0012">Acyltransferase</keyword>
<evidence type="ECO:0000313" key="6">
    <source>
        <dbReference type="Proteomes" id="UP000016521"/>
    </source>
</evidence>
<dbReference type="Pfam" id="PF13508">
    <property type="entry name" value="Acetyltransf_7"/>
    <property type="match status" value="1"/>
</dbReference>
<reference evidence="4 6" key="1">
    <citation type="submission" date="2015-06" db="EMBL/GenBank/DDBJ databases">
        <authorList>
            <person name="Xie B.-B."/>
            <person name="Rong J.-C."/>
            <person name="Qin Q.-L."/>
            <person name="Zhang Y.-Z."/>
        </authorList>
    </citation>
    <scope>NUCLEOTIDE SEQUENCE [LARGE SCALE GENOMIC DNA]</scope>
    <source>
        <strain evidence="4 6">JCM 20779</strain>
    </source>
</reference>
<name>A0AAQ2ESF2_PSEO7</name>
<evidence type="ECO:0000313" key="7">
    <source>
        <dbReference type="Proteomes" id="UP000305423"/>
    </source>
</evidence>
<protein>
    <submittedName>
        <fullName evidence="5">N-acetyltransferase</fullName>
    </submittedName>
</protein>
<dbReference type="InterPro" id="IPR045039">
    <property type="entry name" value="NSI-like"/>
</dbReference>